<dbReference type="AlphaFoldDB" id="A0A8E6EU87"/>
<dbReference type="RefSeq" id="WP_213494956.1">
    <property type="nucleotide sequence ID" value="NZ_CP074694.1"/>
</dbReference>
<reference evidence="1" key="1">
    <citation type="submission" date="2021-05" db="EMBL/GenBank/DDBJ databases">
        <title>Complete genome sequence of the cellulolytic planctomycete Telmatocola sphagniphila SP2T and characterization of the first cellulase from planctomycetes.</title>
        <authorList>
            <person name="Rakitin A.L."/>
            <person name="Beletsky A.V."/>
            <person name="Naumoff D.G."/>
            <person name="Kulichevskaya I.S."/>
            <person name="Mardanov A.V."/>
            <person name="Ravin N.V."/>
            <person name="Dedysh S.N."/>
        </authorList>
    </citation>
    <scope>NUCLEOTIDE SEQUENCE</scope>
    <source>
        <strain evidence="1">SP2T</strain>
    </source>
</reference>
<keyword evidence="2" id="KW-1185">Reference proteome</keyword>
<dbReference type="Proteomes" id="UP000676194">
    <property type="component" value="Chromosome"/>
</dbReference>
<protein>
    <submittedName>
        <fullName evidence="1">Uncharacterized protein</fullName>
    </submittedName>
</protein>
<proteinExistence type="predicted"/>
<sequence>MPEKLDDLWGDSIPQREVLDPINILTKQIGPLETRSKGELTAQITVTDAENTKTIQFDIVAKKLGGRRVTLLQASSKKADIYPLKIISDGLQADLIPENSIQYIHGIRKFNASITEEPKEIKIKTPLDGVAIAHDDTNFAELIGIILRSNYTRSAIQSLLASIANLGKEKNPAVVYI</sequence>
<accession>A0A8E6EU87</accession>
<gene>
    <name evidence="1" type="ORF">KIH39_19815</name>
</gene>
<dbReference type="KEGG" id="tsph:KIH39_19815"/>
<evidence type="ECO:0000313" key="1">
    <source>
        <dbReference type="EMBL" id="QVL31075.1"/>
    </source>
</evidence>
<organism evidence="1 2">
    <name type="scientific">Telmatocola sphagniphila</name>
    <dbReference type="NCBI Taxonomy" id="1123043"/>
    <lineage>
        <taxon>Bacteria</taxon>
        <taxon>Pseudomonadati</taxon>
        <taxon>Planctomycetota</taxon>
        <taxon>Planctomycetia</taxon>
        <taxon>Gemmatales</taxon>
        <taxon>Gemmataceae</taxon>
    </lineage>
</organism>
<evidence type="ECO:0000313" key="2">
    <source>
        <dbReference type="Proteomes" id="UP000676194"/>
    </source>
</evidence>
<dbReference type="EMBL" id="CP074694">
    <property type="protein sequence ID" value="QVL31075.1"/>
    <property type="molecule type" value="Genomic_DNA"/>
</dbReference>
<name>A0A8E6EU87_9BACT</name>